<evidence type="ECO:0000256" key="3">
    <source>
        <dbReference type="SAM" id="MobiDB-lite"/>
    </source>
</evidence>
<feature type="compositionally biased region" description="Low complexity" evidence="3">
    <location>
        <begin position="600"/>
        <end position="618"/>
    </location>
</feature>
<feature type="compositionally biased region" description="Low complexity" evidence="3">
    <location>
        <begin position="138"/>
        <end position="170"/>
    </location>
</feature>
<gene>
    <name evidence="6" type="ORF">M501DRAFT_717014</name>
</gene>
<accession>A0A9P4SCU3</accession>
<dbReference type="InterPro" id="IPR036028">
    <property type="entry name" value="SH3-like_dom_sf"/>
</dbReference>
<reference evidence="6" key="1">
    <citation type="journal article" date="2020" name="Stud. Mycol.">
        <title>101 Dothideomycetes genomes: a test case for predicting lifestyles and emergence of pathogens.</title>
        <authorList>
            <person name="Haridas S."/>
            <person name="Albert R."/>
            <person name="Binder M."/>
            <person name="Bloem J."/>
            <person name="Labutti K."/>
            <person name="Salamov A."/>
            <person name="Andreopoulos B."/>
            <person name="Baker S."/>
            <person name="Barry K."/>
            <person name="Bills G."/>
            <person name="Bluhm B."/>
            <person name="Cannon C."/>
            <person name="Castanera R."/>
            <person name="Culley D."/>
            <person name="Daum C."/>
            <person name="Ezra D."/>
            <person name="Gonzalez J."/>
            <person name="Henrissat B."/>
            <person name="Kuo A."/>
            <person name="Liang C."/>
            <person name="Lipzen A."/>
            <person name="Lutzoni F."/>
            <person name="Magnuson J."/>
            <person name="Mondo S."/>
            <person name="Nolan M."/>
            <person name="Ohm R."/>
            <person name="Pangilinan J."/>
            <person name="Park H.-J."/>
            <person name="Ramirez L."/>
            <person name="Alfaro M."/>
            <person name="Sun H."/>
            <person name="Tritt A."/>
            <person name="Yoshinaga Y."/>
            <person name="Zwiers L.-H."/>
            <person name="Turgeon B."/>
            <person name="Goodwin S."/>
            <person name="Spatafora J."/>
            <person name="Crous P."/>
            <person name="Grigoriev I."/>
        </authorList>
    </citation>
    <scope>NUCLEOTIDE SEQUENCE</scope>
    <source>
        <strain evidence="6">CBS 101060</strain>
    </source>
</reference>
<keyword evidence="4" id="KW-1133">Transmembrane helix</keyword>
<keyword evidence="7" id="KW-1185">Reference proteome</keyword>
<evidence type="ECO:0000259" key="5">
    <source>
        <dbReference type="PROSITE" id="PS50002"/>
    </source>
</evidence>
<keyword evidence="1 2" id="KW-0728">SH3 domain</keyword>
<feature type="compositionally biased region" description="Pro residues" evidence="3">
    <location>
        <begin position="386"/>
        <end position="398"/>
    </location>
</feature>
<keyword evidence="4" id="KW-0472">Membrane</keyword>
<sequence length="633" mass="66852">MAHRRHQHHARQRDDSNLNGIVAREPAPAETIVSVVFFTLPQTFDGPVNWVTQTEPPRSRSTRRPNNRDDDDGQERTTTRSKMTLGAPVTASRDEETTLPTRTPSRSTRSTGRPTADETFNAASSPTPTTVEELAIDTTFSRSTTSVSSPSAAATSDTSEASSSSGGMSAGAKAGVALGVLLIFGVVFAFALFFIRRKKQKNREAQEKLDNEKVVPPSVVAPLNGGESTRTSATAPRLSLRPVTQFLPMLAGDRRSTGNKPEAGPPHGLTPIGDSNGFLSPSPQPSPTAWERKGAQSDTANNPANPFGNHAETLESMSARNGTQISLAPSTTSTLTGAAAIATAAAVGPAIHRKEVPKPVSINSQATIPSAAPSPAWTESSELPASPGPAPTGAPPGSPGMNNVHRVHQPFVPSMEDELDLHQGQLVRMVHEYDDGWALCIRMDRTQQGVVPRSCLSKHPVRPRLNGTPRPMGVNPPRPLSAASGRNSPVPRPYPGPQGPHQRAMSPAGHRPQGPPFNGPPRAMSPGPRAMSPGPRSMSPGPRTMSPGPNRGRANSNAPYAGPPRSQSPGPYGYEHQRPVPPPGSRRRSNSASQMQARRNSPPGSSPMNPNVGPSMSPTSALPTRKPVPGQAL</sequence>
<dbReference type="SUPFAM" id="SSF50044">
    <property type="entry name" value="SH3-domain"/>
    <property type="match status" value="1"/>
</dbReference>
<dbReference type="EMBL" id="MU006094">
    <property type="protein sequence ID" value="KAF2839482.1"/>
    <property type="molecule type" value="Genomic_DNA"/>
</dbReference>
<evidence type="ECO:0000256" key="4">
    <source>
        <dbReference type="SAM" id="Phobius"/>
    </source>
</evidence>
<feature type="compositionally biased region" description="Basic residues" evidence="3">
    <location>
        <begin position="1"/>
        <end position="11"/>
    </location>
</feature>
<evidence type="ECO:0000256" key="1">
    <source>
        <dbReference type="ARBA" id="ARBA00022443"/>
    </source>
</evidence>
<name>A0A9P4SCU3_9PEZI</name>
<dbReference type="OrthoDB" id="5340910at2759"/>
<organism evidence="6 7">
    <name type="scientific">Patellaria atrata CBS 101060</name>
    <dbReference type="NCBI Taxonomy" id="1346257"/>
    <lineage>
        <taxon>Eukaryota</taxon>
        <taxon>Fungi</taxon>
        <taxon>Dikarya</taxon>
        <taxon>Ascomycota</taxon>
        <taxon>Pezizomycotina</taxon>
        <taxon>Dothideomycetes</taxon>
        <taxon>Dothideomycetes incertae sedis</taxon>
        <taxon>Patellariales</taxon>
        <taxon>Patellariaceae</taxon>
        <taxon>Patellaria</taxon>
    </lineage>
</organism>
<keyword evidence="4" id="KW-0812">Transmembrane</keyword>
<protein>
    <recommendedName>
        <fullName evidence="5">SH3 domain-containing protein</fullName>
    </recommendedName>
</protein>
<feature type="region of interest" description="Disordered" evidence="3">
    <location>
        <begin position="358"/>
        <end position="406"/>
    </location>
</feature>
<dbReference type="Proteomes" id="UP000799429">
    <property type="component" value="Unassembled WGS sequence"/>
</dbReference>
<evidence type="ECO:0000313" key="6">
    <source>
        <dbReference type="EMBL" id="KAF2839482.1"/>
    </source>
</evidence>
<dbReference type="PROSITE" id="PS50002">
    <property type="entry name" value="SH3"/>
    <property type="match status" value="1"/>
</dbReference>
<feature type="transmembrane region" description="Helical" evidence="4">
    <location>
        <begin position="174"/>
        <end position="195"/>
    </location>
</feature>
<feature type="region of interest" description="Disordered" evidence="3">
    <location>
        <begin position="454"/>
        <end position="633"/>
    </location>
</feature>
<feature type="compositionally biased region" description="Polar residues" evidence="3">
    <location>
        <begin position="121"/>
        <end position="130"/>
    </location>
</feature>
<dbReference type="SMART" id="SM00326">
    <property type="entry name" value="SH3"/>
    <property type="match status" value="1"/>
</dbReference>
<dbReference type="Pfam" id="PF14604">
    <property type="entry name" value="SH3_9"/>
    <property type="match status" value="1"/>
</dbReference>
<feature type="compositionally biased region" description="Low complexity" evidence="3">
    <location>
        <begin position="98"/>
        <end position="114"/>
    </location>
</feature>
<comment type="caution">
    <text evidence="6">The sequence shown here is derived from an EMBL/GenBank/DDBJ whole genome shotgun (WGS) entry which is preliminary data.</text>
</comment>
<evidence type="ECO:0000313" key="7">
    <source>
        <dbReference type="Proteomes" id="UP000799429"/>
    </source>
</evidence>
<feature type="region of interest" description="Disordered" evidence="3">
    <location>
        <begin position="203"/>
        <end position="310"/>
    </location>
</feature>
<feature type="region of interest" description="Disordered" evidence="3">
    <location>
        <begin position="1"/>
        <end position="20"/>
    </location>
</feature>
<evidence type="ECO:0000256" key="2">
    <source>
        <dbReference type="PROSITE-ProRule" id="PRU00192"/>
    </source>
</evidence>
<feature type="compositionally biased region" description="Basic and acidic residues" evidence="3">
    <location>
        <begin position="203"/>
        <end position="213"/>
    </location>
</feature>
<feature type="domain" description="SH3" evidence="5">
    <location>
        <begin position="400"/>
        <end position="461"/>
    </location>
</feature>
<dbReference type="AlphaFoldDB" id="A0A9P4SCU3"/>
<dbReference type="Gene3D" id="2.30.30.40">
    <property type="entry name" value="SH3 Domains"/>
    <property type="match status" value="1"/>
</dbReference>
<dbReference type="InterPro" id="IPR001452">
    <property type="entry name" value="SH3_domain"/>
</dbReference>
<proteinExistence type="predicted"/>
<feature type="compositionally biased region" description="Low complexity" evidence="3">
    <location>
        <begin position="528"/>
        <end position="543"/>
    </location>
</feature>
<feature type="region of interest" description="Disordered" evidence="3">
    <location>
        <begin position="45"/>
        <end position="170"/>
    </location>
</feature>